<dbReference type="SUPFAM" id="SSF53850">
    <property type="entry name" value="Periplasmic binding protein-like II"/>
    <property type="match status" value="1"/>
</dbReference>
<dbReference type="InterPro" id="IPR001320">
    <property type="entry name" value="Iontro_rcpt_C"/>
</dbReference>
<dbReference type="Pfam" id="PF00060">
    <property type="entry name" value="Lig_chan"/>
    <property type="match status" value="1"/>
</dbReference>
<evidence type="ECO:0000256" key="7">
    <source>
        <dbReference type="ARBA" id="ARBA00023170"/>
    </source>
</evidence>
<dbReference type="AlphaFoldDB" id="A0A067R274"/>
<organism evidence="13 14">
    <name type="scientific">Zootermopsis nevadensis</name>
    <name type="common">Dampwood termite</name>
    <dbReference type="NCBI Taxonomy" id="136037"/>
    <lineage>
        <taxon>Eukaryota</taxon>
        <taxon>Metazoa</taxon>
        <taxon>Ecdysozoa</taxon>
        <taxon>Arthropoda</taxon>
        <taxon>Hexapoda</taxon>
        <taxon>Insecta</taxon>
        <taxon>Pterygota</taxon>
        <taxon>Neoptera</taxon>
        <taxon>Polyneoptera</taxon>
        <taxon>Dictyoptera</taxon>
        <taxon>Blattodea</taxon>
        <taxon>Blattoidea</taxon>
        <taxon>Termitoidae</taxon>
        <taxon>Termopsidae</taxon>
        <taxon>Zootermopsis</taxon>
    </lineage>
</organism>
<evidence type="ECO:0000313" key="14">
    <source>
        <dbReference type="Proteomes" id="UP000027135"/>
    </source>
</evidence>
<evidence type="ECO:0000256" key="5">
    <source>
        <dbReference type="ARBA" id="ARBA00022989"/>
    </source>
</evidence>
<feature type="domain" description="Ionotropic glutamate receptor C-terminal" evidence="11">
    <location>
        <begin position="335"/>
        <end position="591"/>
    </location>
</feature>
<dbReference type="GO" id="GO:0015276">
    <property type="term" value="F:ligand-gated monoatomic ion channel activity"/>
    <property type="evidence" value="ECO:0007669"/>
    <property type="project" value="InterPro"/>
</dbReference>
<dbReference type="PANTHER" id="PTHR42643">
    <property type="entry name" value="IONOTROPIC RECEPTOR 20A-RELATED"/>
    <property type="match status" value="1"/>
</dbReference>
<evidence type="ECO:0000256" key="10">
    <source>
        <dbReference type="SAM" id="SignalP"/>
    </source>
</evidence>
<evidence type="ECO:0000256" key="9">
    <source>
        <dbReference type="SAM" id="Phobius"/>
    </source>
</evidence>
<dbReference type="GO" id="GO:0050906">
    <property type="term" value="P:detection of stimulus involved in sensory perception"/>
    <property type="evidence" value="ECO:0007669"/>
    <property type="project" value="UniProtKB-ARBA"/>
</dbReference>
<dbReference type="Pfam" id="PF24576">
    <property type="entry name" value="IR75A_N"/>
    <property type="match status" value="1"/>
</dbReference>
<keyword evidence="7" id="KW-0675">Receptor</keyword>
<feature type="transmembrane region" description="Helical" evidence="9">
    <location>
        <begin position="336"/>
        <end position="354"/>
    </location>
</feature>
<dbReference type="GO" id="GO:0005886">
    <property type="term" value="C:plasma membrane"/>
    <property type="evidence" value="ECO:0007669"/>
    <property type="project" value="UniProtKB-SubCell"/>
</dbReference>
<feature type="transmembrane region" description="Helical" evidence="9">
    <location>
        <begin position="587"/>
        <end position="607"/>
    </location>
</feature>
<keyword evidence="14" id="KW-1185">Reference proteome</keyword>
<name>A0A067R274_ZOONE</name>
<sequence length="632" mass="71962">MWLTLGTLLISLVVWMHCYAVCDNRLATVRAFAYHNHISSVISFLCHQRAATSFYKTLSDEGIPVSVFLPGQSVDAPSLLKTEYYRLAVIVDIACDGSVQFMAEASRRKQFSSLHFWLLLSQSGNMFTSSNNGDGPTLSNESLITALEPLDLPLDSHVTLALPGPDQVLLQDVYRLVNGQSLTVTPPRHWRQIEGFPVGPQRDNYRGIVFPTTAVVTEDDKWENFLDWRYKHINSQSKFHYTLAEYVSRMLNFRMNVTPVESWGYPIRNTARYGGAMGLLQRGEVQIAAVGLLFKPTRMNIIDYAGETVRFEGAFLFLKPSLSDVSNIYTLPFSRSVWVTYLVTMAVFSYALYVSQRTEGGIDGPRGTRPMFLSDFFFTAIGIICQEGTTRDPQRISSRIILLSLLLLSLFLTTSYSAIIVSLLQTTSTAINSLKDLMNSPFTVTMNDISYNINYVNETTDADIKNLYFKHLFTQPYHKAFTTSEVGVEKMREGLYAFHGDADAFKIISETYEEYEKCRLKNIKMFSSVHLGFPMKKGTPYKEHVRQRVRWLKESGITDREYKYWIVQKPKCHGNTEGFTSVRLQDIYPALLVFLYGLVLAVFILVLEVSCQRLHCSQCRSYQTSPQYSYTN</sequence>
<gene>
    <name evidence="13" type="ORF">L798_10081</name>
</gene>
<dbReference type="InterPro" id="IPR052192">
    <property type="entry name" value="Insect_Ionotropic_Sensory_Rcpt"/>
</dbReference>
<evidence type="ECO:0000256" key="4">
    <source>
        <dbReference type="ARBA" id="ARBA00022692"/>
    </source>
</evidence>
<dbReference type="Proteomes" id="UP000027135">
    <property type="component" value="Unassembled WGS sequence"/>
</dbReference>
<evidence type="ECO:0000256" key="1">
    <source>
        <dbReference type="ARBA" id="ARBA00004651"/>
    </source>
</evidence>
<evidence type="ECO:0000256" key="3">
    <source>
        <dbReference type="ARBA" id="ARBA00022475"/>
    </source>
</evidence>
<reference evidence="13 14" key="1">
    <citation type="journal article" date="2014" name="Nat. Commun.">
        <title>Molecular traces of alternative social organization in a termite genome.</title>
        <authorList>
            <person name="Terrapon N."/>
            <person name="Li C."/>
            <person name="Robertson H.M."/>
            <person name="Ji L."/>
            <person name="Meng X."/>
            <person name="Booth W."/>
            <person name="Chen Z."/>
            <person name="Childers C.P."/>
            <person name="Glastad K.M."/>
            <person name="Gokhale K."/>
            <person name="Gowin J."/>
            <person name="Gronenberg W."/>
            <person name="Hermansen R.A."/>
            <person name="Hu H."/>
            <person name="Hunt B.G."/>
            <person name="Huylmans A.K."/>
            <person name="Khalil S.M."/>
            <person name="Mitchell R.D."/>
            <person name="Munoz-Torres M.C."/>
            <person name="Mustard J.A."/>
            <person name="Pan H."/>
            <person name="Reese J.T."/>
            <person name="Scharf M.E."/>
            <person name="Sun F."/>
            <person name="Vogel H."/>
            <person name="Xiao J."/>
            <person name="Yang W."/>
            <person name="Yang Z."/>
            <person name="Yang Z."/>
            <person name="Zhou J."/>
            <person name="Zhu J."/>
            <person name="Brent C.S."/>
            <person name="Elsik C.G."/>
            <person name="Goodisman M.A."/>
            <person name="Liberles D.A."/>
            <person name="Roe R.M."/>
            <person name="Vargo E.L."/>
            <person name="Vilcinskas A."/>
            <person name="Wang J."/>
            <person name="Bornberg-Bauer E."/>
            <person name="Korb J."/>
            <person name="Zhang G."/>
            <person name="Liebig J."/>
        </authorList>
    </citation>
    <scope>NUCLEOTIDE SEQUENCE [LARGE SCALE GENOMIC DNA]</scope>
    <source>
        <tissue evidence="13">Whole organism</tissue>
    </source>
</reference>
<dbReference type="PANTHER" id="PTHR42643:SF33">
    <property type="entry name" value="GLUTAMATE RECEPTOR 2-LIKE PROTEIN"/>
    <property type="match status" value="1"/>
</dbReference>
<feature type="chain" id="PRO_5001647977" evidence="10">
    <location>
        <begin position="21"/>
        <end position="632"/>
    </location>
</feature>
<keyword evidence="3" id="KW-1003">Cell membrane</keyword>
<feature type="transmembrane region" description="Helical" evidence="9">
    <location>
        <begin position="400"/>
        <end position="424"/>
    </location>
</feature>
<dbReference type="Gene3D" id="1.10.287.70">
    <property type="match status" value="1"/>
</dbReference>
<dbReference type="STRING" id="136037.A0A067R274"/>
<evidence type="ECO:0000259" key="12">
    <source>
        <dbReference type="Pfam" id="PF24576"/>
    </source>
</evidence>
<keyword evidence="4 9" id="KW-0812">Transmembrane</keyword>
<keyword evidence="5 9" id="KW-1133">Transmembrane helix</keyword>
<dbReference type="InterPro" id="IPR057074">
    <property type="entry name" value="IR75A_N"/>
</dbReference>
<feature type="signal peptide" evidence="10">
    <location>
        <begin position="1"/>
        <end position="20"/>
    </location>
</feature>
<evidence type="ECO:0000256" key="2">
    <source>
        <dbReference type="ARBA" id="ARBA00008685"/>
    </source>
</evidence>
<accession>A0A067R274</accession>
<evidence type="ECO:0000313" key="13">
    <source>
        <dbReference type="EMBL" id="KDR16069.1"/>
    </source>
</evidence>
<keyword evidence="6 9" id="KW-0472">Membrane</keyword>
<comment type="subcellular location">
    <subcellularLocation>
        <location evidence="1">Cell membrane</location>
        <topology evidence="1">Multi-pass membrane protein</topology>
    </subcellularLocation>
</comment>
<proteinExistence type="inferred from homology"/>
<dbReference type="Gene3D" id="3.40.190.10">
    <property type="entry name" value="Periplasmic binding protein-like II"/>
    <property type="match status" value="1"/>
</dbReference>
<comment type="similarity">
    <text evidence="2">Belongs to the glutamate-gated ion channel (TC 1.A.10.1) family.</text>
</comment>
<feature type="domain" description="Ionotropic receptor 75a N-terminal" evidence="12">
    <location>
        <begin position="25"/>
        <end position="198"/>
    </location>
</feature>
<protein>
    <submittedName>
        <fullName evidence="13">Uncharacterized protein</fullName>
    </submittedName>
</protein>
<keyword evidence="8" id="KW-0325">Glycoprotein</keyword>
<dbReference type="eggNOG" id="KOG1052">
    <property type="taxonomic scope" value="Eukaryota"/>
</dbReference>
<evidence type="ECO:0000259" key="11">
    <source>
        <dbReference type="Pfam" id="PF00060"/>
    </source>
</evidence>
<keyword evidence="10" id="KW-0732">Signal</keyword>
<evidence type="ECO:0000256" key="8">
    <source>
        <dbReference type="ARBA" id="ARBA00023180"/>
    </source>
</evidence>
<evidence type="ECO:0000256" key="6">
    <source>
        <dbReference type="ARBA" id="ARBA00023136"/>
    </source>
</evidence>
<dbReference type="EMBL" id="KK852807">
    <property type="protein sequence ID" value="KDR16069.1"/>
    <property type="molecule type" value="Genomic_DNA"/>
</dbReference>
<dbReference type="InParanoid" id="A0A067R274"/>